<sequence length="73" mass="7465">MSTCERCGATFHCAMAVPGPDGKADPAPCWCTTLPPAVPVPDVQAAVGCWCPTCLRAHILAHPAAVPAPPSRS</sequence>
<dbReference type="Proteomes" id="UP000294359">
    <property type="component" value="Chromosome"/>
</dbReference>
<evidence type="ECO:0000313" key="1">
    <source>
        <dbReference type="EMBL" id="QBQ37438.1"/>
    </source>
</evidence>
<organism evidence="1 2">
    <name type="scientific">Pseudoduganella plicata</name>
    <dbReference type="NCBI Taxonomy" id="321984"/>
    <lineage>
        <taxon>Bacteria</taxon>
        <taxon>Pseudomonadati</taxon>
        <taxon>Pseudomonadota</taxon>
        <taxon>Betaproteobacteria</taxon>
        <taxon>Burkholderiales</taxon>
        <taxon>Oxalobacteraceae</taxon>
        <taxon>Telluria group</taxon>
        <taxon>Pseudoduganella</taxon>
    </lineage>
</organism>
<gene>
    <name evidence="1" type="ORF">E1742_15640</name>
</gene>
<dbReference type="EMBL" id="CP038026">
    <property type="protein sequence ID" value="QBQ37438.1"/>
    <property type="molecule type" value="Genomic_DNA"/>
</dbReference>
<accession>A0ABX5SD36</accession>
<name>A0ABX5SD36_9BURK</name>
<keyword evidence="2" id="KW-1185">Reference proteome</keyword>
<dbReference type="RefSeq" id="WP_134385915.1">
    <property type="nucleotide sequence ID" value="NZ_BMWW01000004.1"/>
</dbReference>
<protein>
    <recommendedName>
        <fullName evidence="3">Cysteine-rich CWC family protein</fullName>
    </recommendedName>
</protein>
<dbReference type="Pfam" id="PF14375">
    <property type="entry name" value="Cys_rich_CWC"/>
    <property type="match status" value="1"/>
</dbReference>
<evidence type="ECO:0008006" key="3">
    <source>
        <dbReference type="Google" id="ProtNLM"/>
    </source>
</evidence>
<dbReference type="InterPro" id="IPR032720">
    <property type="entry name" value="Cys_rich_CWC"/>
</dbReference>
<proteinExistence type="predicted"/>
<evidence type="ECO:0000313" key="2">
    <source>
        <dbReference type="Proteomes" id="UP000294359"/>
    </source>
</evidence>
<reference evidence="1 2" key="1">
    <citation type="submission" date="2019-03" db="EMBL/GenBank/DDBJ databases">
        <title>Draft Genome Sequences of Six Type Strains of the Genus Massilia.</title>
        <authorList>
            <person name="Miess H."/>
            <person name="Frediansyhah A."/>
            <person name="Gross H."/>
        </authorList>
    </citation>
    <scope>NUCLEOTIDE SEQUENCE [LARGE SCALE GENOMIC DNA]</scope>
    <source>
        <strain evidence="1 2">DSM 17505</strain>
    </source>
</reference>